<dbReference type="Proteomes" id="UP000030762">
    <property type="component" value="Unassembled WGS sequence"/>
</dbReference>
<dbReference type="OMA" id="DESIMCT"/>
<dbReference type="InterPro" id="IPR015943">
    <property type="entry name" value="WD40/YVTN_repeat-like_dom_sf"/>
</dbReference>
<dbReference type="eggNOG" id="ENOG502QTIU">
    <property type="taxonomic scope" value="Eukaryota"/>
</dbReference>
<dbReference type="PROSITE" id="PS50082">
    <property type="entry name" value="WD_REPEATS_2"/>
    <property type="match status" value="1"/>
</dbReference>
<dbReference type="OrthoDB" id="10260946at2759"/>
<dbReference type="InParanoid" id="T0QDA0"/>
<keyword evidence="6" id="KW-1185">Reference proteome</keyword>
<evidence type="ECO:0008006" key="7">
    <source>
        <dbReference type="Google" id="ProtNLM"/>
    </source>
</evidence>
<dbReference type="EMBL" id="JH767149">
    <property type="protein sequence ID" value="EQC35869.1"/>
    <property type="molecule type" value="Genomic_DNA"/>
</dbReference>
<dbReference type="PANTHER" id="PTHR19857">
    <property type="entry name" value="MITOCHONDRIAL DIVISION PROTEIN 1-RELATED"/>
    <property type="match status" value="1"/>
</dbReference>
<evidence type="ECO:0000256" key="1">
    <source>
        <dbReference type="ARBA" id="ARBA00022574"/>
    </source>
</evidence>
<dbReference type="RefSeq" id="XP_008610631.1">
    <property type="nucleotide sequence ID" value="XM_008612409.1"/>
</dbReference>
<dbReference type="Pfam" id="PF00400">
    <property type="entry name" value="WD40"/>
    <property type="match status" value="1"/>
</dbReference>
<dbReference type="SUPFAM" id="SSF50978">
    <property type="entry name" value="WD40 repeat-like"/>
    <property type="match status" value="1"/>
</dbReference>
<feature type="repeat" description="WD" evidence="3">
    <location>
        <begin position="164"/>
        <end position="191"/>
    </location>
</feature>
<organism evidence="5 6">
    <name type="scientific">Saprolegnia diclina (strain VS20)</name>
    <dbReference type="NCBI Taxonomy" id="1156394"/>
    <lineage>
        <taxon>Eukaryota</taxon>
        <taxon>Sar</taxon>
        <taxon>Stramenopiles</taxon>
        <taxon>Oomycota</taxon>
        <taxon>Saprolegniomycetes</taxon>
        <taxon>Saprolegniales</taxon>
        <taxon>Saprolegniaceae</taxon>
        <taxon>Saprolegnia</taxon>
    </lineage>
</organism>
<sequence>MDKRRLPAGAAAAKKKPKPSREAARPITAFFQRVAPPLPPPTVIEDIDSDSSMELTPTEPVPGVLPLLEVGTLPLQEVGAVEGTDEVHPRLIQSRLADGFEKQAEGPRKPRVRRPPSAFQMLVQRERQGAMKRVELQRLLRSTLATYATLPMGLRPDIRPQQWISTMAFDADGVILATGSSDGTIALYDFDEYFYHLLQHRNASAKTQRDVASVTDGAPAYVPPVHVISTSFELKRLRWNPKNQDEIACSFASRNEIHLFNLKKLPRQPYRILRTNSRPSSGYYDLLYTVLGNQVHVIGGDNEGAVRMWDINIPAKPKWQIALPREYGAVNALVLCEDNQHLVVGTEHGYLTVYDIFNLITPAFAQRSVPKRRSVIALHVLVRALLVQDSLLSANALGVVSMQRVPHTSATVVCQLHNDWVVVLDALEGRILKLHTVLRELSLNPIPRDPTVQHASFSSDALLTAENRSLGHLRLHRCSGSFVFDGAAFVTGLADDDNLYVLDMHTHSYGERLLTLPSVPTLQRFRIPTKVVVTAVAAHPASNVVVCGMESNDLIVVGAS</sequence>
<dbReference type="VEuPathDB" id="FungiDB:SDRG_06619"/>
<dbReference type="InterPro" id="IPR001680">
    <property type="entry name" value="WD40_rpt"/>
</dbReference>
<dbReference type="InterPro" id="IPR051179">
    <property type="entry name" value="WD_repeat_multifunction"/>
</dbReference>
<evidence type="ECO:0000256" key="2">
    <source>
        <dbReference type="ARBA" id="ARBA00022737"/>
    </source>
</evidence>
<protein>
    <recommendedName>
        <fullName evidence="7">Anaphase-promoting complex subunit 4 WD40 domain-containing protein</fullName>
    </recommendedName>
</protein>
<accession>T0QDA0</accession>
<proteinExistence type="predicted"/>
<keyword evidence="2" id="KW-0677">Repeat</keyword>
<dbReference type="GeneID" id="19947346"/>
<name>T0QDA0_SAPDV</name>
<dbReference type="AlphaFoldDB" id="T0QDA0"/>
<dbReference type="InterPro" id="IPR036322">
    <property type="entry name" value="WD40_repeat_dom_sf"/>
</dbReference>
<evidence type="ECO:0000313" key="6">
    <source>
        <dbReference type="Proteomes" id="UP000030762"/>
    </source>
</evidence>
<dbReference type="SMART" id="SM00320">
    <property type="entry name" value="WD40"/>
    <property type="match status" value="2"/>
</dbReference>
<evidence type="ECO:0000313" key="5">
    <source>
        <dbReference type="EMBL" id="EQC35869.1"/>
    </source>
</evidence>
<keyword evidence="1 3" id="KW-0853">WD repeat</keyword>
<evidence type="ECO:0000256" key="4">
    <source>
        <dbReference type="SAM" id="MobiDB-lite"/>
    </source>
</evidence>
<evidence type="ECO:0000256" key="3">
    <source>
        <dbReference type="PROSITE-ProRule" id="PRU00221"/>
    </source>
</evidence>
<feature type="region of interest" description="Disordered" evidence="4">
    <location>
        <begin position="1"/>
        <end position="25"/>
    </location>
</feature>
<gene>
    <name evidence="5" type="ORF">SDRG_06619</name>
</gene>
<reference evidence="5 6" key="1">
    <citation type="submission" date="2012-04" db="EMBL/GenBank/DDBJ databases">
        <title>The Genome Sequence of Saprolegnia declina VS20.</title>
        <authorList>
            <consortium name="The Broad Institute Genome Sequencing Platform"/>
            <person name="Russ C."/>
            <person name="Nusbaum C."/>
            <person name="Tyler B."/>
            <person name="van West P."/>
            <person name="Dieguez-Uribeondo J."/>
            <person name="de Bruijn I."/>
            <person name="Tripathy S."/>
            <person name="Jiang R."/>
            <person name="Young S.K."/>
            <person name="Zeng Q."/>
            <person name="Gargeya S."/>
            <person name="Fitzgerald M."/>
            <person name="Haas B."/>
            <person name="Abouelleil A."/>
            <person name="Alvarado L."/>
            <person name="Arachchi H.M."/>
            <person name="Berlin A."/>
            <person name="Chapman S.B."/>
            <person name="Goldberg J."/>
            <person name="Griggs A."/>
            <person name="Gujja S."/>
            <person name="Hansen M."/>
            <person name="Howarth C."/>
            <person name="Imamovic A."/>
            <person name="Larimer J."/>
            <person name="McCowen C."/>
            <person name="Montmayeur A."/>
            <person name="Murphy C."/>
            <person name="Neiman D."/>
            <person name="Pearson M."/>
            <person name="Priest M."/>
            <person name="Roberts A."/>
            <person name="Saif S."/>
            <person name="Shea T."/>
            <person name="Sisk P."/>
            <person name="Sykes S."/>
            <person name="Wortman J."/>
            <person name="Nusbaum C."/>
            <person name="Birren B."/>
        </authorList>
    </citation>
    <scope>NUCLEOTIDE SEQUENCE [LARGE SCALE GENOMIC DNA]</scope>
    <source>
        <strain evidence="5 6">VS20</strain>
    </source>
</reference>
<dbReference type="Gene3D" id="2.130.10.10">
    <property type="entry name" value="YVTN repeat-like/Quinoprotein amine dehydrogenase"/>
    <property type="match status" value="1"/>
</dbReference>
<dbReference type="STRING" id="1156394.T0QDA0"/>
<dbReference type="PANTHER" id="PTHR19857:SF21">
    <property type="entry name" value="ANAPHASE-PROMOTING COMPLEX SUBUNIT 4 WD40 DOMAIN-CONTAINING PROTEIN"/>
    <property type="match status" value="1"/>
</dbReference>